<evidence type="ECO:0000256" key="4">
    <source>
        <dbReference type="ARBA" id="ARBA00012272"/>
    </source>
</evidence>
<evidence type="ECO:0000259" key="11">
    <source>
        <dbReference type="Pfam" id="PF01179"/>
    </source>
</evidence>
<keyword evidence="7" id="KW-0106">Calcium</keyword>
<accession>A0A6A3QG52</accession>
<dbReference type="GO" id="GO:0045490">
    <property type="term" value="P:pectin catabolic process"/>
    <property type="evidence" value="ECO:0007669"/>
    <property type="project" value="TreeGrafter"/>
</dbReference>
<proteinExistence type="predicted"/>
<dbReference type="Pfam" id="PF03211">
    <property type="entry name" value="Pectate_lyase"/>
    <property type="match status" value="1"/>
</dbReference>
<gene>
    <name evidence="12" type="ORF">PF007_g24996</name>
</gene>
<sequence length="305" mass="33386">MHEEDFGTPLKRTDVLASPPIGTVRRQRRFVVSFFVTIDYYDYGFYWYFYLDGRSSWSARPRASRPPRGDRRALRVRGGDGCASRCAVPPAPVLGPPGCRHRRHHVPCRQARIERRSGVINCGARDASDKVVPRNGNSAVKTNGLCVEEFDESVRSGGDIPRIVTAGIVLSATSVVSDLELTMTYADQAILKNIIVQTSDGRILVMFSESNGIVTGAAPSCTTSSLSTGTSFGVKEDSYHMQPVRVRSDMSVWDEELHHSRPLAQQSAPSRKLNSLGGIRTPSRAAHNSPNCKSSAQKEEGPPIG</sequence>
<dbReference type="GO" id="GO:0048038">
    <property type="term" value="F:quinone binding"/>
    <property type="evidence" value="ECO:0007669"/>
    <property type="project" value="InterPro"/>
</dbReference>
<evidence type="ECO:0000256" key="7">
    <source>
        <dbReference type="ARBA" id="ARBA00022837"/>
    </source>
</evidence>
<dbReference type="Proteomes" id="UP000441208">
    <property type="component" value="Unassembled WGS sequence"/>
</dbReference>
<comment type="catalytic activity">
    <reaction evidence="1">
        <text>Eliminative cleavage of (1-&gt;4)-alpha-D-galacturonan to give oligosaccharides with 4-deoxy-alpha-D-galact-4-enuronosyl groups at their non-reducing ends.</text>
        <dbReference type="EC" id="4.2.2.2"/>
    </reaction>
</comment>
<dbReference type="InterPro" id="IPR012334">
    <property type="entry name" value="Pectin_lyas_fold"/>
</dbReference>
<feature type="compositionally biased region" description="Basic and acidic residues" evidence="10">
    <location>
        <begin position="296"/>
        <end position="305"/>
    </location>
</feature>
<evidence type="ECO:0000256" key="10">
    <source>
        <dbReference type="SAM" id="MobiDB-lite"/>
    </source>
</evidence>
<organism evidence="12 13">
    <name type="scientific">Phytophthora fragariae</name>
    <dbReference type="NCBI Taxonomy" id="53985"/>
    <lineage>
        <taxon>Eukaryota</taxon>
        <taxon>Sar</taxon>
        <taxon>Stramenopiles</taxon>
        <taxon>Oomycota</taxon>
        <taxon>Peronosporomycetes</taxon>
        <taxon>Peronosporales</taxon>
        <taxon>Peronosporaceae</taxon>
        <taxon>Phytophthora</taxon>
    </lineage>
</organism>
<evidence type="ECO:0000313" key="13">
    <source>
        <dbReference type="Proteomes" id="UP000441208"/>
    </source>
</evidence>
<dbReference type="InterPro" id="IPR015798">
    <property type="entry name" value="Cu_amine_oxidase_C"/>
</dbReference>
<dbReference type="GO" id="GO:0030570">
    <property type="term" value="F:pectate lyase activity"/>
    <property type="evidence" value="ECO:0007669"/>
    <property type="project" value="UniProtKB-EC"/>
</dbReference>
<evidence type="ECO:0000256" key="3">
    <source>
        <dbReference type="ARBA" id="ARBA00004613"/>
    </source>
</evidence>
<protein>
    <recommendedName>
        <fullName evidence="9">Probable pectate lyase F</fullName>
        <ecNumber evidence="4">4.2.2.2</ecNumber>
    </recommendedName>
</protein>
<evidence type="ECO:0000256" key="2">
    <source>
        <dbReference type="ARBA" id="ARBA00001913"/>
    </source>
</evidence>
<dbReference type="Gene3D" id="2.70.98.20">
    <property type="entry name" value="Copper amine oxidase, catalytic domain"/>
    <property type="match status" value="1"/>
</dbReference>
<dbReference type="AlphaFoldDB" id="A0A6A3QG52"/>
<dbReference type="EMBL" id="QXFZ01002603">
    <property type="protein sequence ID" value="KAE9075461.1"/>
    <property type="molecule type" value="Genomic_DNA"/>
</dbReference>
<keyword evidence="8" id="KW-0456">Lyase</keyword>
<evidence type="ECO:0000256" key="5">
    <source>
        <dbReference type="ARBA" id="ARBA00022525"/>
    </source>
</evidence>
<dbReference type="InterPro" id="IPR036460">
    <property type="entry name" value="Cu_amine_oxidase_C_sf"/>
</dbReference>
<feature type="compositionally biased region" description="Polar residues" evidence="10">
    <location>
        <begin position="286"/>
        <end position="295"/>
    </location>
</feature>
<dbReference type="GO" id="GO:0008131">
    <property type="term" value="F:primary methylamine oxidase activity"/>
    <property type="evidence" value="ECO:0007669"/>
    <property type="project" value="InterPro"/>
</dbReference>
<evidence type="ECO:0000256" key="6">
    <source>
        <dbReference type="ARBA" id="ARBA00022729"/>
    </source>
</evidence>
<evidence type="ECO:0000256" key="1">
    <source>
        <dbReference type="ARBA" id="ARBA00000695"/>
    </source>
</evidence>
<dbReference type="Gene3D" id="2.160.20.10">
    <property type="entry name" value="Single-stranded right-handed beta-helix, Pectin lyase-like"/>
    <property type="match status" value="1"/>
</dbReference>
<keyword evidence="5" id="KW-0964">Secreted</keyword>
<dbReference type="GO" id="GO:0005576">
    <property type="term" value="C:extracellular region"/>
    <property type="evidence" value="ECO:0007669"/>
    <property type="project" value="UniProtKB-SubCell"/>
</dbReference>
<evidence type="ECO:0000313" key="12">
    <source>
        <dbReference type="EMBL" id="KAE9075461.1"/>
    </source>
</evidence>
<dbReference type="InterPro" id="IPR004898">
    <property type="entry name" value="Pectate_lyase_PlyH/PlyE-like"/>
</dbReference>
<comment type="subcellular location">
    <subcellularLocation>
        <location evidence="3">Secreted</location>
    </subcellularLocation>
</comment>
<feature type="region of interest" description="Disordered" evidence="10">
    <location>
        <begin position="257"/>
        <end position="305"/>
    </location>
</feature>
<comment type="cofactor">
    <cofactor evidence="2">
        <name>Ca(2+)</name>
        <dbReference type="ChEBI" id="CHEBI:29108"/>
    </cofactor>
</comment>
<evidence type="ECO:0000256" key="8">
    <source>
        <dbReference type="ARBA" id="ARBA00023239"/>
    </source>
</evidence>
<dbReference type="SUPFAM" id="SSF49998">
    <property type="entry name" value="Amine oxidase catalytic domain"/>
    <property type="match status" value="1"/>
</dbReference>
<dbReference type="PANTHER" id="PTHR33407:SF9">
    <property type="entry name" value="PECTATE LYASE F-RELATED"/>
    <property type="match status" value="1"/>
</dbReference>
<dbReference type="GO" id="GO:0009308">
    <property type="term" value="P:amine metabolic process"/>
    <property type="evidence" value="ECO:0007669"/>
    <property type="project" value="InterPro"/>
</dbReference>
<evidence type="ECO:0000256" key="9">
    <source>
        <dbReference type="ARBA" id="ARBA00039895"/>
    </source>
</evidence>
<reference evidence="12 13" key="1">
    <citation type="submission" date="2018-08" db="EMBL/GenBank/DDBJ databases">
        <title>Genomic investigation of the strawberry pathogen Phytophthora fragariae indicates pathogenicity is determined by transcriptional variation in three key races.</title>
        <authorList>
            <person name="Adams T.M."/>
            <person name="Armitage A.D."/>
            <person name="Sobczyk M.K."/>
            <person name="Bates H.J."/>
            <person name="Dunwell J.M."/>
            <person name="Nellist C.F."/>
            <person name="Harrison R.J."/>
        </authorList>
    </citation>
    <scope>NUCLEOTIDE SEQUENCE [LARGE SCALE GENOMIC DNA]</scope>
    <source>
        <strain evidence="12 13">NOV-71</strain>
    </source>
</reference>
<comment type="caution">
    <text evidence="12">The sequence shown here is derived from an EMBL/GenBank/DDBJ whole genome shotgun (WGS) entry which is preliminary data.</text>
</comment>
<feature type="domain" description="Copper amine oxidase catalytic" evidence="11">
    <location>
        <begin position="1"/>
        <end position="55"/>
    </location>
</feature>
<keyword evidence="6" id="KW-0732">Signal</keyword>
<dbReference type="EC" id="4.2.2.2" evidence="4"/>
<dbReference type="Pfam" id="PF01179">
    <property type="entry name" value="Cu_amine_oxid"/>
    <property type="match status" value="1"/>
</dbReference>
<dbReference type="PANTHER" id="PTHR33407">
    <property type="entry name" value="PECTATE LYASE F-RELATED"/>
    <property type="match status" value="1"/>
</dbReference>
<name>A0A6A3QG52_9STRA</name>
<dbReference type="GO" id="GO:0005507">
    <property type="term" value="F:copper ion binding"/>
    <property type="evidence" value="ECO:0007669"/>
    <property type="project" value="InterPro"/>
</dbReference>
<feature type="compositionally biased region" description="Polar residues" evidence="10">
    <location>
        <begin position="263"/>
        <end position="273"/>
    </location>
</feature>